<feature type="coiled-coil region" evidence="1">
    <location>
        <begin position="78"/>
        <end position="147"/>
    </location>
</feature>
<evidence type="ECO:0000259" key="2">
    <source>
        <dbReference type="Pfam" id="PF14287"/>
    </source>
</evidence>
<reference evidence="4" key="1">
    <citation type="submission" date="2016-10" db="EMBL/GenBank/DDBJ databases">
        <authorList>
            <person name="Varghese N."/>
            <person name="Submissions S."/>
        </authorList>
    </citation>
    <scope>NUCLEOTIDE SEQUENCE [LARGE SCALE GENOMIC DNA]</scope>
    <source>
        <strain evidence="4">S1b</strain>
    </source>
</reference>
<accession>A0A1H9UND1</accession>
<keyword evidence="1" id="KW-0175">Coiled coil</keyword>
<evidence type="ECO:0000313" key="3">
    <source>
        <dbReference type="EMBL" id="SES10965.1"/>
    </source>
</evidence>
<organism evidence="3 4">
    <name type="scientific">Lachnobacterium bovis</name>
    <dbReference type="NCBI Taxonomy" id="140626"/>
    <lineage>
        <taxon>Bacteria</taxon>
        <taxon>Bacillati</taxon>
        <taxon>Bacillota</taxon>
        <taxon>Clostridia</taxon>
        <taxon>Lachnospirales</taxon>
        <taxon>Lachnospiraceae</taxon>
        <taxon>Lachnobacterium</taxon>
    </lineage>
</organism>
<dbReference type="Proteomes" id="UP000182471">
    <property type="component" value="Unassembled WGS sequence"/>
</dbReference>
<evidence type="ECO:0000313" key="4">
    <source>
        <dbReference type="Proteomes" id="UP000182471"/>
    </source>
</evidence>
<protein>
    <recommendedName>
        <fullName evidence="2">DUF4368 domain-containing protein</fullName>
    </recommendedName>
</protein>
<dbReference type="Pfam" id="PF14287">
    <property type="entry name" value="DUF4368"/>
    <property type="match status" value="1"/>
</dbReference>
<gene>
    <name evidence="3" type="ORF">SAMN02910429_02192</name>
</gene>
<dbReference type="AlphaFoldDB" id="A0A1H9UND1"/>
<sequence length="241" mass="28350">MYCHRTSNGKRIANFVCANYGKTPVGSKCSFGHRINADAVIDILQDTLRYLKSMIEDDSELFVEQITQVESDNRDAEIKKKQDRLKVCKKRIDDLEKLICKIYEDNALGKMPESRYDTLISQYSKEQSSLKAECEVIEEDLAEIEANRHNGKNFVNLMARYNNFDEIIPFMVSEFIDRIEVHERDRKGSQQTTQKIDIYFNFIGNYCMPTPELTPEEIEERNRIEAIKDKRHKQYLDRKEK</sequence>
<keyword evidence="4" id="KW-1185">Reference proteome</keyword>
<dbReference type="InterPro" id="IPR025378">
    <property type="entry name" value="DUF4368"/>
</dbReference>
<evidence type="ECO:0000256" key="1">
    <source>
        <dbReference type="SAM" id="Coils"/>
    </source>
</evidence>
<name>A0A1H9UND1_9FIRM</name>
<feature type="domain" description="DUF4368" evidence="2">
    <location>
        <begin position="141"/>
        <end position="206"/>
    </location>
</feature>
<dbReference type="EMBL" id="FOGW01000034">
    <property type="protein sequence ID" value="SES10965.1"/>
    <property type="molecule type" value="Genomic_DNA"/>
</dbReference>
<proteinExistence type="predicted"/>